<name>A0ABY6ZK78_9BACL</name>
<dbReference type="SUPFAM" id="SSF53041">
    <property type="entry name" value="Resolvase-like"/>
    <property type="match status" value="1"/>
</dbReference>
<evidence type="ECO:0000256" key="1">
    <source>
        <dbReference type="ARBA" id="ARBA00023125"/>
    </source>
</evidence>
<evidence type="ECO:0000313" key="7">
    <source>
        <dbReference type="Proteomes" id="UP001164761"/>
    </source>
</evidence>
<gene>
    <name evidence="6" type="ORF">NZD89_07630</name>
</gene>
<dbReference type="EMBL" id="CP104067">
    <property type="protein sequence ID" value="WAH43257.1"/>
    <property type="molecule type" value="Genomic_DNA"/>
</dbReference>
<organism evidence="6 7">
    <name type="scientific">Alicyclobacillus fastidiosus</name>
    <dbReference type="NCBI Taxonomy" id="392011"/>
    <lineage>
        <taxon>Bacteria</taxon>
        <taxon>Bacillati</taxon>
        <taxon>Bacillota</taxon>
        <taxon>Bacilli</taxon>
        <taxon>Bacillales</taxon>
        <taxon>Alicyclobacillaceae</taxon>
        <taxon>Alicyclobacillus</taxon>
    </lineage>
</organism>
<dbReference type="InterPro" id="IPR050639">
    <property type="entry name" value="SSR_resolvase"/>
</dbReference>
<evidence type="ECO:0000256" key="3">
    <source>
        <dbReference type="SAM" id="Coils"/>
    </source>
</evidence>
<dbReference type="InterPro" id="IPR011109">
    <property type="entry name" value="DNA_bind_recombinase_dom"/>
</dbReference>
<keyword evidence="1" id="KW-0238">DNA-binding</keyword>
<evidence type="ECO:0000259" key="4">
    <source>
        <dbReference type="PROSITE" id="PS51736"/>
    </source>
</evidence>
<evidence type="ECO:0000259" key="5">
    <source>
        <dbReference type="PROSITE" id="PS51737"/>
    </source>
</evidence>
<keyword evidence="2" id="KW-0233">DNA recombination</keyword>
<dbReference type="PROSITE" id="PS51736">
    <property type="entry name" value="RECOMBINASES_3"/>
    <property type="match status" value="1"/>
</dbReference>
<proteinExistence type="predicted"/>
<feature type="domain" description="Resolvase/invertase-type recombinase catalytic" evidence="4">
    <location>
        <begin position="2"/>
        <end position="151"/>
    </location>
</feature>
<dbReference type="InterPro" id="IPR036162">
    <property type="entry name" value="Resolvase-like_N_sf"/>
</dbReference>
<accession>A0ABY6ZK78</accession>
<reference evidence="6" key="1">
    <citation type="submission" date="2022-08" db="EMBL/GenBank/DDBJ databases">
        <title>Alicyclobacillus fastidiosus DSM 17978, complete genome.</title>
        <authorList>
            <person name="Wang Q."/>
            <person name="Cai R."/>
            <person name="Wang Z."/>
        </authorList>
    </citation>
    <scope>NUCLEOTIDE SEQUENCE</scope>
    <source>
        <strain evidence="6">DSM 17978</strain>
    </source>
</reference>
<evidence type="ECO:0000256" key="2">
    <source>
        <dbReference type="ARBA" id="ARBA00023172"/>
    </source>
</evidence>
<dbReference type="CDD" id="cd00338">
    <property type="entry name" value="Ser_Recombinase"/>
    <property type="match status" value="1"/>
</dbReference>
<sequence>MRAVAYYRVSSDLQDHSLDMQKHMALLAAVKHDLVIEDVYDEEVCSARQVPLSARRRMMDLMDDIRAGKVTHVLVYKRDRMARKSHEYMTIYRLFKEHGVTVVFTADNEFPIHYDGVGDYVELIMSGLIEREGDLISKRIRDTKVANFLKGTLVGPLPYGYWAVEEKTKERLRRKEDELRIVREIFDMVITGKYDKLNDIRKVLNNKGYRRVYEKDTEYHKKGDIREWKVPDIEKILETTLYYGVHQMTFKGMDDPIRYPRPEAKIIERDLWEEAQRQVKRMNPSDDDDDEQEGVPITFYAKELVYCGICKEPLTTKIRHPKAKKTGFYECEKHGFRIEQRALEDLLLTRAKETFRSLMNSDLSQLMKRYREQTEARLKSLLQRKEKQLKDAKDTMLKSAELYVKSDKEDTRKNRIKVILEKHVDYDSINKSCEEIVACLDKLREIEQLPAYFHEQIQERLQETIRSEENTPILLRDVIARVDIFEYDVQIAIKHPFLQSKEVYADVASQ</sequence>
<dbReference type="InterPro" id="IPR038109">
    <property type="entry name" value="DNA_bind_recomb_sf"/>
</dbReference>
<dbReference type="Gene3D" id="3.40.50.1390">
    <property type="entry name" value="Resolvase, N-terminal catalytic domain"/>
    <property type="match status" value="1"/>
</dbReference>
<dbReference type="SMART" id="SM00857">
    <property type="entry name" value="Resolvase"/>
    <property type="match status" value="1"/>
</dbReference>
<feature type="coiled-coil region" evidence="3">
    <location>
        <begin position="371"/>
        <end position="402"/>
    </location>
</feature>
<dbReference type="PANTHER" id="PTHR30461:SF2">
    <property type="entry name" value="SERINE RECOMBINASE PINE-RELATED"/>
    <property type="match status" value="1"/>
</dbReference>
<dbReference type="Pfam" id="PF00239">
    <property type="entry name" value="Resolvase"/>
    <property type="match status" value="1"/>
</dbReference>
<dbReference type="InterPro" id="IPR006119">
    <property type="entry name" value="Resolv_N"/>
</dbReference>
<feature type="domain" description="Recombinase" evidence="5">
    <location>
        <begin position="158"/>
        <end position="285"/>
    </location>
</feature>
<protein>
    <submittedName>
        <fullName evidence="6">Recombinase family protein</fullName>
    </submittedName>
</protein>
<dbReference type="Pfam" id="PF07508">
    <property type="entry name" value="Recombinase"/>
    <property type="match status" value="1"/>
</dbReference>
<keyword evidence="7" id="KW-1185">Reference proteome</keyword>
<dbReference type="Proteomes" id="UP001164761">
    <property type="component" value="Chromosome"/>
</dbReference>
<dbReference type="PANTHER" id="PTHR30461">
    <property type="entry name" value="DNA-INVERTASE FROM LAMBDOID PROPHAGE"/>
    <property type="match status" value="1"/>
</dbReference>
<dbReference type="Gene3D" id="3.90.1750.20">
    <property type="entry name" value="Putative Large Serine Recombinase, Chain B, Domain 2"/>
    <property type="match status" value="1"/>
</dbReference>
<evidence type="ECO:0000313" key="6">
    <source>
        <dbReference type="EMBL" id="WAH43257.1"/>
    </source>
</evidence>
<dbReference type="RefSeq" id="WP_268007136.1">
    <property type="nucleotide sequence ID" value="NZ_BSUT01000001.1"/>
</dbReference>
<keyword evidence="3" id="KW-0175">Coiled coil</keyword>
<dbReference type="PROSITE" id="PS51737">
    <property type="entry name" value="RECOMBINASE_DNA_BIND"/>
    <property type="match status" value="1"/>
</dbReference>